<evidence type="ECO:0000313" key="5">
    <source>
        <dbReference type="Proteomes" id="UP000092583"/>
    </source>
</evidence>
<dbReference type="Pfam" id="PF00106">
    <property type="entry name" value="adh_short"/>
    <property type="match status" value="1"/>
</dbReference>
<dbReference type="PRINTS" id="PR00081">
    <property type="entry name" value="GDHRDH"/>
</dbReference>
<name>A0A1B9ITM0_9TREE</name>
<sequence length="186" mass="20279">MPDDQKSVLITGANLGVGLALSRLFVKRGYKVVAAVRDLSRAPPIEGLAAVVKIDSNEELDSAKAIAELKAKGIDDLDIVIANAGIASPLAYMRDTNMSAYDEYFRVNTKAPLSLFIATYPLLKKQGSKFIAIASAAAQNSMVHFKTNGTYGASKAAINYITRQIHFENLIYEKSDRESRGGYMWN</sequence>
<dbReference type="GO" id="GO:0016491">
    <property type="term" value="F:oxidoreductase activity"/>
    <property type="evidence" value="ECO:0007669"/>
    <property type="project" value="UniProtKB-KW"/>
</dbReference>
<reference evidence="4 5" key="1">
    <citation type="submission" date="2013-07" db="EMBL/GenBank/DDBJ databases">
        <title>The Genome Sequence of Kwoniella mangroviensis CBS10435.</title>
        <authorList>
            <consortium name="The Broad Institute Genome Sequencing Platform"/>
            <person name="Cuomo C."/>
            <person name="Litvintseva A."/>
            <person name="Chen Y."/>
            <person name="Heitman J."/>
            <person name="Sun S."/>
            <person name="Springer D."/>
            <person name="Dromer F."/>
            <person name="Young S.K."/>
            <person name="Zeng Q."/>
            <person name="Gargeya S."/>
            <person name="Fitzgerald M."/>
            <person name="Abouelleil A."/>
            <person name="Alvarado L."/>
            <person name="Berlin A.M."/>
            <person name="Chapman S.B."/>
            <person name="Dewar J."/>
            <person name="Goldberg J."/>
            <person name="Griggs A."/>
            <person name="Gujja S."/>
            <person name="Hansen M."/>
            <person name="Howarth C."/>
            <person name="Imamovic A."/>
            <person name="Larimer J."/>
            <person name="McCowan C."/>
            <person name="Murphy C."/>
            <person name="Pearson M."/>
            <person name="Priest M."/>
            <person name="Roberts A."/>
            <person name="Saif S."/>
            <person name="Shea T."/>
            <person name="Sykes S."/>
            <person name="Wortman J."/>
            <person name="Nusbaum C."/>
            <person name="Birren B."/>
        </authorList>
    </citation>
    <scope>NUCLEOTIDE SEQUENCE [LARGE SCALE GENOMIC DNA]</scope>
    <source>
        <strain evidence="4 5">CBS 10435</strain>
    </source>
</reference>
<comment type="similarity">
    <text evidence="1">Belongs to the short-chain dehydrogenases/reductases (SDR) family.</text>
</comment>
<dbReference type="SUPFAM" id="SSF51735">
    <property type="entry name" value="NAD(P)-binding Rossmann-fold domains"/>
    <property type="match status" value="1"/>
</dbReference>
<proteinExistence type="inferred from homology"/>
<dbReference type="PROSITE" id="PS00061">
    <property type="entry name" value="ADH_SHORT"/>
    <property type="match status" value="1"/>
</dbReference>
<dbReference type="OrthoDB" id="9876299at2759"/>
<keyword evidence="3" id="KW-0560">Oxidoreductase</keyword>
<keyword evidence="2" id="KW-0521">NADP</keyword>
<dbReference type="EMBL" id="KI669461">
    <property type="protein sequence ID" value="OCF58889.1"/>
    <property type="molecule type" value="Genomic_DNA"/>
</dbReference>
<reference evidence="5" key="2">
    <citation type="submission" date="2013-12" db="EMBL/GenBank/DDBJ databases">
        <title>Evolution of pathogenesis and genome organization in the Tremellales.</title>
        <authorList>
            <person name="Cuomo C."/>
            <person name="Litvintseva A."/>
            <person name="Heitman J."/>
            <person name="Chen Y."/>
            <person name="Sun S."/>
            <person name="Springer D."/>
            <person name="Dromer F."/>
            <person name="Young S."/>
            <person name="Zeng Q."/>
            <person name="Chapman S."/>
            <person name="Gujja S."/>
            <person name="Saif S."/>
            <person name="Birren B."/>
        </authorList>
    </citation>
    <scope>NUCLEOTIDE SEQUENCE [LARGE SCALE GENOMIC DNA]</scope>
    <source>
        <strain evidence="5">CBS 10435</strain>
    </source>
</reference>
<dbReference type="PANTHER" id="PTHR43669:SF3">
    <property type="entry name" value="ALCOHOL DEHYDROGENASE, PUTATIVE (AFU_ORTHOLOGUE AFUA_3G03445)-RELATED"/>
    <property type="match status" value="1"/>
</dbReference>
<dbReference type="InterPro" id="IPR020904">
    <property type="entry name" value="Sc_DH/Rdtase_CS"/>
</dbReference>
<dbReference type="Proteomes" id="UP000092583">
    <property type="component" value="Unassembled WGS sequence"/>
</dbReference>
<dbReference type="InterPro" id="IPR002347">
    <property type="entry name" value="SDR_fam"/>
</dbReference>
<evidence type="ECO:0000256" key="1">
    <source>
        <dbReference type="ARBA" id="ARBA00006484"/>
    </source>
</evidence>
<organism evidence="4 5">
    <name type="scientific">Kwoniella mangroviensis CBS 10435</name>
    <dbReference type="NCBI Taxonomy" id="1331196"/>
    <lineage>
        <taxon>Eukaryota</taxon>
        <taxon>Fungi</taxon>
        <taxon>Dikarya</taxon>
        <taxon>Basidiomycota</taxon>
        <taxon>Agaricomycotina</taxon>
        <taxon>Tremellomycetes</taxon>
        <taxon>Tremellales</taxon>
        <taxon>Cryptococcaceae</taxon>
        <taxon>Kwoniella</taxon>
    </lineage>
</organism>
<dbReference type="InterPro" id="IPR036291">
    <property type="entry name" value="NAD(P)-bd_dom_sf"/>
</dbReference>
<evidence type="ECO:0000313" key="4">
    <source>
        <dbReference type="EMBL" id="OCF58889.1"/>
    </source>
</evidence>
<accession>A0A1B9ITM0</accession>
<dbReference type="AlphaFoldDB" id="A0A1B9ITM0"/>
<dbReference type="Gene3D" id="3.40.50.720">
    <property type="entry name" value="NAD(P)-binding Rossmann-like Domain"/>
    <property type="match status" value="1"/>
</dbReference>
<evidence type="ECO:0000256" key="3">
    <source>
        <dbReference type="ARBA" id="ARBA00023002"/>
    </source>
</evidence>
<protein>
    <recommendedName>
        <fullName evidence="6">Short-chain dehydrogenase</fullName>
    </recommendedName>
</protein>
<keyword evidence="5" id="KW-1185">Reference proteome</keyword>
<evidence type="ECO:0000256" key="2">
    <source>
        <dbReference type="ARBA" id="ARBA00022857"/>
    </source>
</evidence>
<dbReference type="PANTHER" id="PTHR43669">
    <property type="entry name" value="5-KETO-D-GLUCONATE 5-REDUCTASE"/>
    <property type="match status" value="1"/>
</dbReference>
<evidence type="ECO:0008006" key="6">
    <source>
        <dbReference type="Google" id="ProtNLM"/>
    </source>
</evidence>
<gene>
    <name evidence="4" type="ORF">L486_03381</name>
</gene>